<dbReference type="PATRIC" id="fig|698738.3.peg.2565"/>
<organism evidence="4 5">
    <name type="scientific">Oleispira antarctica RB-8</name>
    <dbReference type="NCBI Taxonomy" id="698738"/>
    <lineage>
        <taxon>Bacteria</taxon>
        <taxon>Pseudomonadati</taxon>
        <taxon>Pseudomonadota</taxon>
        <taxon>Gammaproteobacteria</taxon>
        <taxon>Oceanospirillales</taxon>
        <taxon>Oceanospirillaceae</taxon>
        <taxon>Oleispira</taxon>
    </lineage>
</organism>
<evidence type="ECO:0000313" key="5">
    <source>
        <dbReference type="Proteomes" id="UP000032749"/>
    </source>
</evidence>
<dbReference type="Pfam" id="PF25601">
    <property type="entry name" value="AAA_lid_14"/>
    <property type="match status" value="1"/>
</dbReference>
<dbReference type="Pfam" id="PF00158">
    <property type="entry name" value="Sigma54_activat"/>
    <property type="match status" value="1"/>
</dbReference>
<dbReference type="EMBL" id="FO203512">
    <property type="protein sequence ID" value="CCK76654.1"/>
    <property type="molecule type" value="Genomic_DNA"/>
</dbReference>
<keyword evidence="5" id="KW-1185">Reference proteome</keyword>
<keyword evidence="2" id="KW-0067">ATP-binding</keyword>
<dbReference type="SUPFAM" id="SSF52540">
    <property type="entry name" value="P-loop containing nucleoside triphosphate hydrolases"/>
    <property type="match status" value="1"/>
</dbReference>
<dbReference type="PANTHER" id="PTHR32071">
    <property type="entry name" value="TRANSCRIPTIONAL REGULATORY PROTEIN"/>
    <property type="match status" value="1"/>
</dbReference>
<evidence type="ECO:0000313" key="4">
    <source>
        <dbReference type="EMBL" id="CCK76654.1"/>
    </source>
</evidence>
<dbReference type="Gene3D" id="1.10.8.60">
    <property type="match status" value="1"/>
</dbReference>
<dbReference type="KEGG" id="oai:OLEAN_C24780"/>
<dbReference type="InterPro" id="IPR009715">
    <property type="entry name" value="RtcR"/>
</dbReference>
<keyword evidence="1" id="KW-0547">Nucleotide-binding</keyword>
<dbReference type="Pfam" id="PF06956">
    <property type="entry name" value="RtcR"/>
    <property type="match status" value="1"/>
</dbReference>
<evidence type="ECO:0000256" key="1">
    <source>
        <dbReference type="ARBA" id="ARBA00022741"/>
    </source>
</evidence>
<dbReference type="GO" id="GO:0006355">
    <property type="term" value="P:regulation of DNA-templated transcription"/>
    <property type="evidence" value="ECO:0007669"/>
    <property type="project" value="InterPro"/>
</dbReference>
<dbReference type="Proteomes" id="UP000032749">
    <property type="component" value="Chromosome"/>
</dbReference>
<dbReference type="Gene3D" id="1.10.10.60">
    <property type="entry name" value="Homeodomain-like"/>
    <property type="match status" value="1"/>
</dbReference>
<dbReference type="InterPro" id="IPR002078">
    <property type="entry name" value="Sigma_54_int"/>
</dbReference>
<dbReference type="STRING" id="698738.OLEAN_C24780"/>
<gene>
    <name evidence="4" type="ORF">OLEAN_C24780</name>
</gene>
<sequence length="491" mass="54096">MKEYVLTAWIGGADVDDLPKRKGRLFSTLAKGDYSHAYLMYNYKKHVKDVPSYLQELQILFPEVSIDAAHVPLTSPQDMSEIYQSANALLGQVVADHPGAALYIQITPGTPAMQAVWILLGKTSYPQVTFLQSGPDQEVYETEIPFEISAEYTRSGQKLSDFNFSEVPIHAAFDDIITSNTHMNTLKQRASVLAQHEVPVLINGASGTGKELFATAIHNASARSDELLKVVNCGAIPPELIDSTLFGHKKGAFTGAVSDQPGVFEVADGGTLFLDEFGELPLDAQVRLLRVLQEGTLSRVGDSKVLKVNVRIICATNKNLVKAIGEGKFREDLFYRIAVGVINLPPIKERSGDLSILAASLLENIQSQLGLDKDKKLSPGATNIILSHSWPGNVRELHSTLLRACLWSQNKNIGEADLRDAMFTQSTDSNDIMSHDLSQSIDLKGLQDQLEEHYVRLAWLKTDGQKKKAAALLGIKNYQSYDKRLKDYNIS</sequence>
<dbReference type="InterPro" id="IPR003593">
    <property type="entry name" value="AAA+_ATPase"/>
</dbReference>
<dbReference type="OrthoDB" id="9804019at2"/>
<dbReference type="InterPro" id="IPR027417">
    <property type="entry name" value="P-loop_NTPase"/>
</dbReference>
<dbReference type="FunFam" id="3.40.50.300:FF:000006">
    <property type="entry name" value="DNA-binding transcriptional regulator NtrC"/>
    <property type="match status" value="1"/>
</dbReference>
<dbReference type="PANTHER" id="PTHR32071:SF121">
    <property type="entry name" value="SIGMA L-DEPENDENT TRANSCRIPTIONAL REGULATOR YQIR-RELATED"/>
    <property type="match status" value="1"/>
</dbReference>
<dbReference type="GO" id="GO:0005524">
    <property type="term" value="F:ATP binding"/>
    <property type="evidence" value="ECO:0007669"/>
    <property type="project" value="UniProtKB-KW"/>
</dbReference>
<reference evidence="4 5" key="1">
    <citation type="journal article" date="2013" name="Nat. Commun.">
        <title>Genome sequence and functional genomic analysis of the oil-degrading bacterium Oleispira antarctica.</title>
        <authorList>
            <person name="Kube M."/>
            <person name="Chernikova T.N."/>
            <person name="Al-Ramahi Y."/>
            <person name="Beloqui A."/>
            <person name="Lopez-Cortez N."/>
            <person name="Guazzaroni M.E."/>
            <person name="Heipieper H.J."/>
            <person name="Klages S."/>
            <person name="Kotsyurbenko O.R."/>
            <person name="Langer I."/>
            <person name="Nechitaylo T.Y."/>
            <person name="Lunsdorf H."/>
            <person name="Fernandez M."/>
            <person name="Juarez S."/>
            <person name="Ciordia S."/>
            <person name="Singer A."/>
            <person name="Kagan O."/>
            <person name="Egorova O."/>
            <person name="Petit P.A."/>
            <person name="Stogios P."/>
            <person name="Kim Y."/>
            <person name="Tchigvintsev A."/>
            <person name="Flick R."/>
            <person name="Denaro R."/>
            <person name="Genovese M."/>
            <person name="Albar J.P."/>
            <person name="Reva O.N."/>
            <person name="Martinez-Gomariz M."/>
            <person name="Tran H."/>
            <person name="Ferrer M."/>
            <person name="Savchenko A."/>
            <person name="Yakunin A.F."/>
            <person name="Yakimov M.M."/>
            <person name="Golyshina O.V."/>
            <person name="Reinhardt R."/>
            <person name="Golyshin P.N."/>
        </authorList>
    </citation>
    <scope>NUCLEOTIDE SEQUENCE [LARGE SCALE GENOMIC DNA]</scope>
</reference>
<accession>R4YUG5</accession>
<evidence type="ECO:0000256" key="2">
    <source>
        <dbReference type="ARBA" id="ARBA00022840"/>
    </source>
</evidence>
<dbReference type="CDD" id="cd00009">
    <property type="entry name" value="AAA"/>
    <property type="match status" value="1"/>
</dbReference>
<dbReference type="SMART" id="SM00382">
    <property type="entry name" value="AAA"/>
    <property type="match status" value="1"/>
</dbReference>
<dbReference type="AlphaFoldDB" id="R4YUG5"/>
<name>R4YUG5_OLEAN</name>
<proteinExistence type="predicted"/>
<dbReference type="HOGENOM" id="CLU_000445_136_2_6"/>
<dbReference type="Gene3D" id="3.40.50.300">
    <property type="entry name" value="P-loop containing nucleotide triphosphate hydrolases"/>
    <property type="match status" value="1"/>
</dbReference>
<dbReference type="InterPro" id="IPR058031">
    <property type="entry name" value="AAA_lid_NorR"/>
</dbReference>
<feature type="domain" description="Sigma-54 factor interaction" evidence="3">
    <location>
        <begin position="176"/>
        <end position="406"/>
    </location>
</feature>
<dbReference type="PROSITE" id="PS50045">
    <property type="entry name" value="SIGMA54_INTERACT_4"/>
    <property type="match status" value="1"/>
</dbReference>
<evidence type="ECO:0000259" key="3">
    <source>
        <dbReference type="PROSITE" id="PS50045"/>
    </source>
</evidence>
<protein>
    <submittedName>
        <fullName evidence="4">Sigma 54-dependent transcriptional activator</fullName>
    </submittedName>
</protein>